<name>D0LU45_HALO1</name>
<dbReference type="PROSITE" id="PS51163">
    <property type="entry name" value="YRDC"/>
    <property type="match status" value="1"/>
</dbReference>
<evidence type="ECO:0000256" key="1">
    <source>
        <dbReference type="ARBA" id="ARBA00004496"/>
    </source>
</evidence>
<proteinExistence type="inferred from homology"/>
<keyword evidence="7" id="KW-0548">Nucleotidyltransferase</keyword>
<keyword evidence="9" id="KW-0067">ATP-binding</keyword>
<evidence type="ECO:0000256" key="7">
    <source>
        <dbReference type="ARBA" id="ARBA00022695"/>
    </source>
</evidence>
<dbReference type="PANTHER" id="PTHR17490">
    <property type="entry name" value="SUA5"/>
    <property type="match status" value="1"/>
</dbReference>
<dbReference type="GO" id="GO:0003725">
    <property type="term" value="F:double-stranded RNA binding"/>
    <property type="evidence" value="ECO:0007669"/>
    <property type="project" value="InterPro"/>
</dbReference>
<evidence type="ECO:0000256" key="4">
    <source>
        <dbReference type="ARBA" id="ARBA00022490"/>
    </source>
</evidence>
<dbReference type="Gene3D" id="3.90.870.10">
    <property type="entry name" value="DHBP synthase"/>
    <property type="match status" value="1"/>
</dbReference>
<dbReference type="HOGENOM" id="CLU_031397_3_1_7"/>
<accession>D0LU45</accession>
<evidence type="ECO:0000256" key="3">
    <source>
        <dbReference type="ARBA" id="ARBA00012584"/>
    </source>
</evidence>
<evidence type="ECO:0000256" key="9">
    <source>
        <dbReference type="ARBA" id="ARBA00022840"/>
    </source>
</evidence>
<dbReference type="Pfam" id="PF01300">
    <property type="entry name" value="Sua5_yciO_yrdC"/>
    <property type="match status" value="1"/>
</dbReference>
<dbReference type="EC" id="2.7.7.87" evidence="3"/>
<keyword evidence="4" id="KW-0963">Cytoplasm</keyword>
<feature type="domain" description="YrdC-like" evidence="12">
    <location>
        <begin position="5"/>
        <end position="194"/>
    </location>
</feature>
<evidence type="ECO:0000256" key="11">
    <source>
        <dbReference type="ARBA" id="ARBA00048366"/>
    </source>
</evidence>
<dbReference type="AlphaFoldDB" id="D0LU45"/>
<dbReference type="GO" id="GO:0008033">
    <property type="term" value="P:tRNA processing"/>
    <property type="evidence" value="ECO:0007669"/>
    <property type="project" value="UniProtKB-KW"/>
</dbReference>
<dbReference type="PANTHER" id="PTHR17490:SF16">
    <property type="entry name" value="THREONYLCARBAMOYL-AMP SYNTHASE"/>
    <property type="match status" value="1"/>
</dbReference>
<dbReference type="eggNOG" id="COG0009">
    <property type="taxonomic scope" value="Bacteria"/>
</dbReference>
<dbReference type="SUPFAM" id="SSF55821">
    <property type="entry name" value="YrdC/RibB"/>
    <property type="match status" value="1"/>
</dbReference>
<dbReference type="RefSeq" id="WP_012830001.1">
    <property type="nucleotide sequence ID" value="NC_013440.1"/>
</dbReference>
<dbReference type="GO" id="GO:0000049">
    <property type="term" value="F:tRNA binding"/>
    <property type="evidence" value="ECO:0007669"/>
    <property type="project" value="TreeGrafter"/>
</dbReference>
<reference evidence="13 14" key="1">
    <citation type="journal article" date="2010" name="Stand. Genomic Sci.">
        <title>Complete genome sequence of Haliangium ochraceum type strain (SMP-2).</title>
        <authorList>
            <consortium name="US DOE Joint Genome Institute (JGI-PGF)"/>
            <person name="Ivanova N."/>
            <person name="Daum C."/>
            <person name="Lang E."/>
            <person name="Abt B."/>
            <person name="Kopitz M."/>
            <person name="Saunders E."/>
            <person name="Lapidus A."/>
            <person name="Lucas S."/>
            <person name="Glavina Del Rio T."/>
            <person name="Nolan M."/>
            <person name="Tice H."/>
            <person name="Copeland A."/>
            <person name="Cheng J.F."/>
            <person name="Chen F."/>
            <person name="Bruce D."/>
            <person name="Goodwin L."/>
            <person name="Pitluck S."/>
            <person name="Mavromatis K."/>
            <person name="Pati A."/>
            <person name="Mikhailova N."/>
            <person name="Chen A."/>
            <person name="Palaniappan K."/>
            <person name="Land M."/>
            <person name="Hauser L."/>
            <person name="Chang Y.J."/>
            <person name="Jeffries C.D."/>
            <person name="Detter J.C."/>
            <person name="Brettin T."/>
            <person name="Rohde M."/>
            <person name="Goker M."/>
            <person name="Bristow J."/>
            <person name="Markowitz V."/>
            <person name="Eisen J.A."/>
            <person name="Hugenholtz P."/>
            <person name="Kyrpides N.C."/>
            <person name="Klenk H.P."/>
        </authorList>
    </citation>
    <scope>NUCLEOTIDE SEQUENCE [LARGE SCALE GENOMIC DNA]</scope>
    <source>
        <strain evidence="14">DSM 14365 / CIP 107738 / JCM 11303 / AJ 13395 / SMP-2</strain>
    </source>
</reference>
<evidence type="ECO:0000256" key="8">
    <source>
        <dbReference type="ARBA" id="ARBA00022741"/>
    </source>
</evidence>
<dbReference type="GO" id="GO:0005524">
    <property type="term" value="F:ATP binding"/>
    <property type="evidence" value="ECO:0007669"/>
    <property type="project" value="UniProtKB-KW"/>
</dbReference>
<dbReference type="Proteomes" id="UP000001880">
    <property type="component" value="Chromosome"/>
</dbReference>
<dbReference type="InterPro" id="IPR006070">
    <property type="entry name" value="Sua5-like_dom"/>
</dbReference>
<comment type="catalytic activity">
    <reaction evidence="11">
        <text>L-threonine + hydrogencarbonate + ATP = L-threonylcarbamoyladenylate + diphosphate + H2O</text>
        <dbReference type="Rhea" id="RHEA:36407"/>
        <dbReference type="ChEBI" id="CHEBI:15377"/>
        <dbReference type="ChEBI" id="CHEBI:17544"/>
        <dbReference type="ChEBI" id="CHEBI:30616"/>
        <dbReference type="ChEBI" id="CHEBI:33019"/>
        <dbReference type="ChEBI" id="CHEBI:57926"/>
        <dbReference type="ChEBI" id="CHEBI:73682"/>
        <dbReference type="EC" id="2.7.7.87"/>
    </reaction>
</comment>
<dbReference type="GO" id="GO:0006450">
    <property type="term" value="P:regulation of translational fidelity"/>
    <property type="evidence" value="ECO:0007669"/>
    <property type="project" value="TreeGrafter"/>
</dbReference>
<dbReference type="InterPro" id="IPR017945">
    <property type="entry name" value="DHBP_synth_RibB-like_a/b_dom"/>
</dbReference>
<evidence type="ECO:0000256" key="10">
    <source>
        <dbReference type="ARBA" id="ARBA00029774"/>
    </source>
</evidence>
<dbReference type="InterPro" id="IPR050156">
    <property type="entry name" value="TC-AMP_synthase_SUA5"/>
</dbReference>
<keyword evidence="6" id="KW-0819">tRNA processing</keyword>
<dbReference type="STRING" id="502025.Hoch_4920"/>
<dbReference type="OrthoDB" id="9814580at2"/>
<dbReference type="KEGG" id="hoh:Hoch_4920"/>
<evidence type="ECO:0000313" key="14">
    <source>
        <dbReference type="Proteomes" id="UP000001880"/>
    </source>
</evidence>
<protein>
    <recommendedName>
        <fullName evidence="10">L-threonylcarbamoyladenylate synthase</fullName>
        <ecNumber evidence="3">2.7.7.87</ecNumber>
    </recommendedName>
    <alternativeName>
        <fullName evidence="10">L-threonylcarbamoyladenylate synthase</fullName>
    </alternativeName>
</protein>
<evidence type="ECO:0000256" key="2">
    <source>
        <dbReference type="ARBA" id="ARBA00007663"/>
    </source>
</evidence>
<comment type="similarity">
    <text evidence="2">Belongs to the SUA5 family.</text>
</comment>
<evidence type="ECO:0000256" key="5">
    <source>
        <dbReference type="ARBA" id="ARBA00022679"/>
    </source>
</evidence>
<dbReference type="NCBIfam" id="TIGR00057">
    <property type="entry name" value="L-threonylcarbamoyladenylate synthase"/>
    <property type="match status" value="1"/>
</dbReference>
<keyword evidence="14" id="KW-1185">Reference proteome</keyword>
<keyword evidence="5" id="KW-0808">Transferase</keyword>
<comment type="subcellular location">
    <subcellularLocation>
        <location evidence="1">Cytoplasm</location>
    </subcellularLocation>
</comment>
<organism evidence="13 14">
    <name type="scientific">Haliangium ochraceum (strain DSM 14365 / JCM 11303 / SMP-2)</name>
    <dbReference type="NCBI Taxonomy" id="502025"/>
    <lineage>
        <taxon>Bacteria</taxon>
        <taxon>Pseudomonadati</taxon>
        <taxon>Myxococcota</taxon>
        <taxon>Polyangia</taxon>
        <taxon>Haliangiales</taxon>
        <taxon>Kofleriaceae</taxon>
        <taxon>Haliangium</taxon>
    </lineage>
</organism>
<keyword evidence="8" id="KW-0547">Nucleotide-binding</keyword>
<sequence>MSASERDVDRAVDILRTGGIVCMPTETTYGLAVDIDNPAALRALAQLKQRPADAPFGLVLGERGHIHQLTALWPPLAEDMARACWPGALTLVVPARPELPGELIGPGGGVGVRLSSHRVPTALAAALGRAITATSANPSGAPAACDIARARAYFGDAVHYLDGGPATPAASTVVAIEDQGDGQARARLLRAGPVDVARWLAPASS</sequence>
<dbReference type="GO" id="GO:0061710">
    <property type="term" value="F:L-threonylcarbamoyladenylate synthase"/>
    <property type="evidence" value="ECO:0007669"/>
    <property type="project" value="UniProtKB-EC"/>
</dbReference>
<dbReference type="EMBL" id="CP001804">
    <property type="protein sequence ID" value="ACY17409.1"/>
    <property type="molecule type" value="Genomic_DNA"/>
</dbReference>
<dbReference type="GO" id="GO:0005737">
    <property type="term" value="C:cytoplasm"/>
    <property type="evidence" value="ECO:0007669"/>
    <property type="project" value="UniProtKB-SubCell"/>
</dbReference>
<gene>
    <name evidence="13" type="ordered locus">Hoch_4920</name>
</gene>
<evidence type="ECO:0000256" key="6">
    <source>
        <dbReference type="ARBA" id="ARBA00022694"/>
    </source>
</evidence>
<evidence type="ECO:0000313" key="13">
    <source>
        <dbReference type="EMBL" id="ACY17409.1"/>
    </source>
</evidence>
<evidence type="ECO:0000259" key="12">
    <source>
        <dbReference type="PROSITE" id="PS51163"/>
    </source>
</evidence>